<evidence type="ECO:0000313" key="3">
    <source>
        <dbReference type="EMBL" id="HBP27805.1"/>
    </source>
</evidence>
<organism evidence="3 4">
    <name type="scientific">Advenella kashmirensis</name>
    <dbReference type="NCBI Taxonomy" id="310575"/>
    <lineage>
        <taxon>Bacteria</taxon>
        <taxon>Pseudomonadati</taxon>
        <taxon>Pseudomonadota</taxon>
        <taxon>Betaproteobacteria</taxon>
        <taxon>Burkholderiales</taxon>
        <taxon>Alcaligenaceae</taxon>
    </lineage>
</organism>
<dbReference type="AlphaFoldDB" id="A0A356LBB7"/>
<feature type="signal peptide" evidence="1">
    <location>
        <begin position="1"/>
        <end position="21"/>
    </location>
</feature>
<comment type="caution">
    <text evidence="3">The sequence shown here is derived from an EMBL/GenBank/DDBJ whole genome shotgun (WGS) entry which is preliminary data.</text>
</comment>
<proteinExistence type="predicted"/>
<feature type="chain" id="PRO_5016768734" description="PepSY domain-containing protein" evidence="1">
    <location>
        <begin position="22"/>
        <end position="99"/>
    </location>
</feature>
<feature type="domain" description="PepSY" evidence="2">
    <location>
        <begin position="36"/>
        <end position="93"/>
    </location>
</feature>
<evidence type="ECO:0000313" key="4">
    <source>
        <dbReference type="Proteomes" id="UP000264036"/>
    </source>
</evidence>
<dbReference type="Pfam" id="PF03413">
    <property type="entry name" value="PepSY"/>
    <property type="match status" value="1"/>
</dbReference>
<sequence>MKITSSLLFSLFIIVPGMAAAQSNHQQEAQAINEAKVTLAQAVQTAESETGAKAVEVDFDRENNVWSYEVTTLKPGTKYELVIDANTGKVISRKEEQKQ</sequence>
<gene>
    <name evidence="3" type="ORF">DD666_00120</name>
</gene>
<reference evidence="3 4" key="1">
    <citation type="journal article" date="2018" name="Nat. Biotechnol.">
        <title>A standardized bacterial taxonomy based on genome phylogeny substantially revises the tree of life.</title>
        <authorList>
            <person name="Parks D.H."/>
            <person name="Chuvochina M."/>
            <person name="Waite D.W."/>
            <person name="Rinke C."/>
            <person name="Skarshewski A."/>
            <person name="Chaumeil P.A."/>
            <person name="Hugenholtz P."/>
        </authorList>
    </citation>
    <scope>NUCLEOTIDE SEQUENCE [LARGE SCALE GENOMIC DNA]</scope>
    <source>
        <strain evidence="3">UBA10707</strain>
    </source>
</reference>
<evidence type="ECO:0000259" key="2">
    <source>
        <dbReference type="Pfam" id="PF03413"/>
    </source>
</evidence>
<dbReference type="Gene3D" id="3.10.450.40">
    <property type="match status" value="1"/>
</dbReference>
<protein>
    <recommendedName>
        <fullName evidence="2">PepSY domain-containing protein</fullName>
    </recommendedName>
</protein>
<name>A0A356LBB7_9BURK</name>
<evidence type="ECO:0000256" key="1">
    <source>
        <dbReference type="SAM" id="SignalP"/>
    </source>
</evidence>
<accession>A0A356LBB7</accession>
<dbReference type="Proteomes" id="UP000264036">
    <property type="component" value="Unassembled WGS sequence"/>
</dbReference>
<keyword evidence="1" id="KW-0732">Signal</keyword>
<dbReference type="InterPro" id="IPR025711">
    <property type="entry name" value="PepSY"/>
</dbReference>
<dbReference type="EMBL" id="DOEK01000002">
    <property type="protein sequence ID" value="HBP27805.1"/>
    <property type="molecule type" value="Genomic_DNA"/>
</dbReference>